<proteinExistence type="predicted"/>
<dbReference type="EMBL" id="NFFZ01000004">
    <property type="protein sequence ID" value="OTI63266.1"/>
    <property type="molecule type" value="Genomic_DNA"/>
</dbReference>
<name>A0A241XSY8_PSEAI</name>
<evidence type="ECO:0000313" key="2">
    <source>
        <dbReference type="Proteomes" id="UP000194857"/>
    </source>
</evidence>
<evidence type="ECO:0000313" key="1">
    <source>
        <dbReference type="EMBL" id="OTI63266.1"/>
    </source>
</evidence>
<gene>
    <name evidence="1" type="ORF">CAZ10_10580</name>
</gene>
<protein>
    <submittedName>
        <fullName evidence="1">Uncharacterized protein</fullName>
    </submittedName>
</protein>
<dbReference type="Proteomes" id="UP000194857">
    <property type="component" value="Unassembled WGS sequence"/>
</dbReference>
<comment type="caution">
    <text evidence="1">The sequence shown here is derived from an EMBL/GenBank/DDBJ whole genome shotgun (WGS) entry which is preliminary data.</text>
</comment>
<dbReference type="AlphaFoldDB" id="A0A241XSY8"/>
<accession>A0A241XSY8</accession>
<dbReference type="RefSeq" id="WP_086250773.1">
    <property type="nucleotide sequence ID" value="NZ_NFFZ01000004.1"/>
</dbReference>
<organism evidence="1 2">
    <name type="scientific">Pseudomonas aeruginosa</name>
    <dbReference type="NCBI Taxonomy" id="287"/>
    <lineage>
        <taxon>Bacteria</taxon>
        <taxon>Pseudomonadati</taxon>
        <taxon>Pseudomonadota</taxon>
        <taxon>Gammaproteobacteria</taxon>
        <taxon>Pseudomonadales</taxon>
        <taxon>Pseudomonadaceae</taxon>
        <taxon>Pseudomonas</taxon>
    </lineage>
</organism>
<sequence>MPAWYPRGVPHHPETRLRLECKSEGGQHGRIMVSAYDGERLVHFQVYFHWHWEGHASGQLLMPRFVEVAEAKAAEPARYAKLVEVTA</sequence>
<reference evidence="1 2" key="1">
    <citation type="submission" date="2017-05" db="EMBL/GenBank/DDBJ databases">
        <authorList>
            <person name="Song R."/>
            <person name="Chenine A.L."/>
            <person name="Ruprecht R.M."/>
        </authorList>
    </citation>
    <scope>NUCLEOTIDE SEQUENCE [LARGE SCALE GENOMIC DNA]</scope>
    <source>
        <strain evidence="1 2">S567_C10_BS</strain>
    </source>
</reference>